<keyword evidence="2" id="KW-1185">Reference proteome</keyword>
<gene>
    <name evidence="1" type="ORF">IBL28_16930</name>
</gene>
<evidence type="ECO:0008006" key="3">
    <source>
        <dbReference type="Google" id="ProtNLM"/>
    </source>
</evidence>
<comment type="caution">
    <text evidence="1">The sequence shown here is derived from an EMBL/GenBank/DDBJ whole genome shotgun (WGS) entry which is preliminary data.</text>
</comment>
<dbReference type="RefSeq" id="WP_187966791.1">
    <property type="nucleotide sequence ID" value="NZ_JACVDC010000067.1"/>
</dbReference>
<name>A0A926JUV9_9FLAO</name>
<evidence type="ECO:0000313" key="1">
    <source>
        <dbReference type="EMBL" id="MBC9797658.1"/>
    </source>
</evidence>
<accession>A0A926JUV9</accession>
<reference evidence="1 2" key="1">
    <citation type="submission" date="2020-09" db="EMBL/GenBank/DDBJ databases">
        <title>Sinomicrobium weinanense sp. nov., a halophilic bacteria isolated from saline-alkali soil.</title>
        <authorList>
            <person name="Wu P."/>
            <person name="Ren H."/>
            <person name="Mei Y."/>
            <person name="Liang Y."/>
            <person name="Chen Z."/>
        </authorList>
    </citation>
    <scope>NUCLEOTIDE SEQUENCE [LARGE SCALE GENOMIC DNA]</scope>
    <source>
        <strain evidence="1 2">FJxs</strain>
    </source>
</reference>
<dbReference type="Proteomes" id="UP000653730">
    <property type="component" value="Unassembled WGS sequence"/>
</dbReference>
<evidence type="ECO:0000313" key="2">
    <source>
        <dbReference type="Proteomes" id="UP000653730"/>
    </source>
</evidence>
<proteinExistence type="predicted"/>
<dbReference type="PROSITE" id="PS51257">
    <property type="entry name" value="PROKAR_LIPOPROTEIN"/>
    <property type="match status" value="1"/>
</dbReference>
<dbReference type="EMBL" id="JACVDC010000067">
    <property type="protein sequence ID" value="MBC9797658.1"/>
    <property type="molecule type" value="Genomic_DNA"/>
</dbReference>
<dbReference type="AlphaFoldDB" id="A0A926JUV9"/>
<protein>
    <recommendedName>
        <fullName evidence="3">Lipoprotein</fullName>
    </recommendedName>
</protein>
<organism evidence="1 2">
    <name type="scientific">Sinomicrobium weinanense</name>
    <dbReference type="NCBI Taxonomy" id="2842200"/>
    <lineage>
        <taxon>Bacteria</taxon>
        <taxon>Pseudomonadati</taxon>
        <taxon>Bacteroidota</taxon>
        <taxon>Flavobacteriia</taxon>
        <taxon>Flavobacteriales</taxon>
        <taxon>Flavobacteriaceae</taxon>
        <taxon>Sinomicrobium</taxon>
    </lineage>
</organism>
<sequence length="160" mass="18776">MMKNTLIILISLFTFLSCTKRNEEAVILNKKIKAELDEFIALTKDHELIDESYICLYFEKPKTKLRFGITLTPPDVCSNFKGVFFYNQEPVFIYYEKQDSLTAEDVKPVMQITDSVKLKENCLEYGLNTPYYGNFHPPVWAYEIDEGEIKLIHESKLRRD</sequence>